<keyword evidence="2" id="KW-1185">Reference proteome</keyword>
<gene>
    <name evidence="1" type="ORF">FB559_2622</name>
</gene>
<dbReference type="EMBL" id="VFOZ01000001">
    <property type="protein sequence ID" value="TQL97048.1"/>
    <property type="molecule type" value="Genomic_DNA"/>
</dbReference>
<comment type="caution">
    <text evidence="1">The sequence shown here is derived from an EMBL/GenBank/DDBJ whole genome shotgun (WGS) entry which is preliminary data.</text>
</comment>
<dbReference type="Proteomes" id="UP000316096">
    <property type="component" value="Unassembled WGS sequence"/>
</dbReference>
<reference evidence="1 2" key="1">
    <citation type="submission" date="2019-06" db="EMBL/GenBank/DDBJ databases">
        <title>Sequencing the genomes of 1000 actinobacteria strains.</title>
        <authorList>
            <person name="Klenk H.-P."/>
        </authorList>
    </citation>
    <scope>NUCLEOTIDE SEQUENCE [LARGE SCALE GENOMIC DNA]</scope>
    <source>
        <strain evidence="1 2">DSM 102200</strain>
    </source>
</reference>
<evidence type="ECO:0000313" key="2">
    <source>
        <dbReference type="Proteomes" id="UP000316096"/>
    </source>
</evidence>
<name>A0A543CIX5_9ACTN</name>
<protein>
    <submittedName>
        <fullName evidence="1">Uncharacterized protein</fullName>
    </submittedName>
</protein>
<proteinExistence type="predicted"/>
<evidence type="ECO:0000313" key="1">
    <source>
        <dbReference type="EMBL" id="TQL97048.1"/>
    </source>
</evidence>
<accession>A0A543CIX5</accession>
<organism evidence="1 2">
    <name type="scientific">Actinoallomurus bryophytorum</name>
    <dbReference type="NCBI Taxonomy" id="1490222"/>
    <lineage>
        <taxon>Bacteria</taxon>
        <taxon>Bacillati</taxon>
        <taxon>Actinomycetota</taxon>
        <taxon>Actinomycetes</taxon>
        <taxon>Streptosporangiales</taxon>
        <taxon>Thermomonosporaceae</taxon>
        <taxon>Actinoallomurus</taxon>
    </lineage>
</organism>
<dbReference type="AlphaFoldDB" id="A0A543CIX5"/>
<sequence length="209" mass="23156">MKQQECGVSSCAAPLTRGEIFRGLRLCVSCRNSLATHLTTLPEMYQACEAELEVHRQDPIRVIGGRRPTGISLNDKTVAVRENVICVLSSWCDMIVEERGVAGPGSRDVRRLASFIKTWSDWLATHAVAPVLVEEIAGLVRSVKRVLNPVQVRTIELAPCPREGCGQIVRASINVAQHYLPPQVTCGAGHTWQPREWLNLSRQLDLRAL</sequence>